<gene>
    <name evidence="1" type="ORF">PCOR1329_LOCUS14548</name>
</gene>
<feature type="non-terminal residue" evidence="1">
    <location>
        <position position="1"/>
    </location>
</feature>
<organism evidence="1 2">
    <name type="scientific">Prorocentrum cordatum</name>
    <dbReference type="NCBI Taxonomy" id="2364126"/>
    <lineage>
        <taxon>Eukaryota</taxon>
        <taxon>Sar</taxon>
        <taxon>Alveolata</taxon>
        <taxon>Dinophyceae</taxon>
        <taxon>Prorocentrales</taxon>
        <taxon>Prorocentraceae</taxon>
        <taxon>Prorocentrum</taxon>
    </lineage>
</organism>
<evidence type="ECO:0000313" key="2">
    <source>
        <dbReference type="Proteomes" id="UP001189429"/>
    </source>
</evidence>
<proteinExistence type="predicted"/>
<dbReference type="Proteomes" id="UP001189429">
    <property type="component" value="Unassembled WGS sequence"/>
</dbReference>
<keyword evidence="2" id="KW-1185">Reference proteome</keyword>
<name>A0ABN9QY86_9DINO</name>
<protein>
    <submittedName>
        <fullName evidence="1">Uncharacterized protein</fullName>
    </submittedName>
</protein>
<sequence>ENFVLEFACKPCAMPLSVFFAPFHGFDAPAGGIFPPPVLFAACPHARAESVADSLPDLLSWSPPGFHRIERAGRLPGAPDVQAAFAAVAFDGETVVCLLCRGDGPAPRQLEARSSSEMFLSALMDNLLFWVMATER</sequence>
<evidence type="ECO:0000313" key="1">
    <source>
        <dbReference type="EMBL" id="CAK0809243.1"/>
    </source>
</evidence>
<reference evidence="1" key="1">
    <citation type="submission" date="2023-10" db="EMBL/GenBank/DDBJ databases">
        <authorList>
            <person name="Chen Y."/>
            <person name="Shah S."/>
            <person name="Dougan E. K."/>
            <person name="Thang M."/>
            <person name="Chan C."/>
        </authorList>
    </citation>
    <scope>NUCLEOTIDE SEQUENCE [LARGE SCALE GENOMIC DNA]</scope>
</reference>
<comment type="caution">
    <text evidence="1">The sequence shown here is derived from an EMBL/GenBank/DDBJ whole genome shotgun (WGS) entry which is preliminary data.</text>
</comment>
<dbReference type="EMBL" id="CAUYUJ010004351">
    <property type="protein sequence ID" value="CAK0809243.1"/>
    <property type="molecule type" value="Genomic_DNA"/>
</dbReference>
<accession>A0ABN9QY86</accession>